<evidence type="ECO:0000313" key="7">
    <source>
        <dbReference type="EMBL" id="SBV93261.1"/>
    </source>
</evidence>
<reference evidence="7" key="1">
    <citation type="submission" date="2016-04" db="EMBL/GenBank/DDBJ databases">
        <authorList>
            <person name="Evans L.H."/>
            <person name="Alamgir A."/>
            <person name="Owens N."/>
            <person name="Weber N.D."/>
            <person name="Virtaneva K."/>
            <person name="Barbian K."/>
            <person name="Babar A."/>
            <person name="Rosenke K."/>
        </authorList>
    </citation>
    <scope>NUCLEOTIDE SEQUENCE</scope>
    <source>
        <strain evidence="7">86</strain>
    </source>
</reference>
<dbReference type="InterPro" id="IPR029063">
    <property type="entry name" value="SAM-dependent_MTases_sf"/>
</dbReference>
<dbReference type="AlphaFoldDB" id="A0A212J1D9"/>
<keyword evidence="2 4" id="KW-0808">Transferase</keyword>
<organism evidence="7">
    <name type="scientific">uncultured delta proteobacterium</name>
    <dbReference type="NCBI Taxonomy" id="34034"/>
    <lineage>
        <taxon>Bacteria</taxon>
        <taxon>Deltaproteobacteria</taxon>
        <taxon>environmental samples</taxon>
    </lineage>
</organism>
<dbReference type="EC" id="2.1.1.297" evidence="4"/>
<dbReference type="NCBIfam" id="TIGR00536">
    <property type="entry name" value="hemK_fam"/>
    <property type="match status" value="1"/>
</dbReference>
<feature type="binding site" evidence="4">
    <location>
        <begin position="196"/>
        <end position="199"/>
    </location>
    <ligand>
        <name>substrate</name>
    </ligand>
</feature>
<keyword evidence="3 4" id="KW-0949">S-adenosyl-L-methionine</keyword>
<feature type="binding site" evidence="4">
    <location>
        <position position="152"/>
    </location>
    <ligand>
        <name>S-adenosyl-L-methionine</name>
        <dbReference type="ChEBI" id="CHEBI:59789"/>
    </ligand>
</feature>
<name>A0A212J1D9_9DELT</name>
<evidence type="ECO:0000256" key="1">
    <source>
        <dbReference type="ARBA" id="ARBA00022603"/>
    </source>
</evidence>
<feature type="binding site" evidence="4">
    <location>
        <position position="196"/>
    </location>
    <ligand>
        <name>S-adenosyl-L-methionine</name>
        <dbReference type="ChEBI" id="CHEBI:59789"/>
    </ligand>
</feature>
<feature type="domain" description="Release factor glutamine methyltransferase N-terminal" evidence="6">
    <location>
        <begin position="9"/>
        <end position="81"/>
    </location>
</feature>
<dbReference type="InterPro" id="IPR040758">
    <property type="entry name" value="PrmC_N"/>
</dbReference>
<proteinExistence type="inferred from homology"/>
<comment type="caution">
    <text evidence="4">Lacks conserved residue(s) required for the propagation of feature annotation.</text>
</comment>
<dbReference type="GO" id="GO:0102559">
    <property type="term" value="F:peptide chain release factor N(5)-glutamine methyltransferase activity"/>
    <property type="evidence" value="ECO:0007669"/>
    <property type="project" value="UniProtKB-EC"/>
</dbReference>
<feature type="binding site" evidence="4">
    <location>
        <begin position="129"/>
        <end position="133"/>
    </location>
    <ligand>
        <name>S-adenosyl-L-methionine</name>
        <dbReference type="ChEBI" id="CHEBI:59789"/>
    </ligand>
</feature>
<dbReference type="InterPro" id="IPR050320">
    <property type="entry name" value="N5-glutamine_MTase"/>
</dbReference>
<dbReference type="Gene3D" id="1.10.8.10">
    <property type="entry name" value="DNA helicase RuvA subunit, C-terminal domain"/>
    <property type="match status" value="1"/>
</dbReference>
<comment type="catalytic activity">
    <reaction evidence="4">
        <text>L-glutaminyl-[peptide chain release factor] + S-adenosyl-L-methionine = N(5)-methyl-L-glutaminyl-[peptide chain release factor] + S-adenosyl-L-homocysteine + H(+)</text>
        <dbReference type="Rhea" id="RHEA:42896"/>
        <dbReference type="Rhea" id="RHEA-COMP:10271"/>
        <dbReference type="Rhea" id="RHEA-COMP:10272"/>
        <dbReference type="ChEBI" id="CHEBI:15378"/>
        <dbReference type="ChEBI" id="CHEBI:30011"/>
        <dbReference type="ChEBI" id="CHEBI:57856"/>
        <dbReference type="ChEBI" id="CHEBI:59789"/>
        <dbReference type="ChEBI" id="CHEBI:61891"/>
        <dbReference type="EC" id="2.1.1.297"/>
    </reaction>
</comment>
<protein>
    <recommendedName>
        <fullName evidence="4">Release factor glutamine methyltransferase</fullName>
        <shortName evidence="4">RF MTase</shortName>
        <ecNumber evidence="4">2.1.1.297</ecNumber>
    </recommendedName>
    <alternativeName>
        <fullName evidence="4">N5-glutamine methyltransferase PrmC</fullName>
    </alternativeName>
    <alternativeName>
        <fullName evidence="4">Protein-(glutamine-N5) MTase PrmC</fullName>
    </alternativeName>
    <alternativeName>
        <fullName evidence="4">Protein-glutamine N-methyltransferase PrmC</fullName>
    </alternativeName>
</protein>
<feature type="domain" description="Methyltransferase" evidence="5">
    <location>
        <begin position="123"/>
        <end position="196"/>
    </location>
</feature>
<comment type="function">
    <text evidence="4">Methylates the class 1 translation termination release factors RF1/PrfA and RF2/PrfB on the glutamine residue of the universally conserved GGQ motif.</text>
</comment>
<dbReference type="PANTHER" id="PTHR18895:SF74">
    <property type="entry name" value="MTRF1L RELEASE FACTOR GLUTAMINE METHYLTRANSFERASE"/>
    <property type="match status" value="1"/>
</dbReference>
<dbReference type="InterPro" id="IPR025714">
    <property type="entry name" value="Methyltranfer_dom"/>
</dbReference>
<dbReference type="InterPro" id="IPR019874">
    <property type="entry name" value="RF_methyltr_PrmC"/>
</dbReference>
<evidence type="ECO:0000259" key="5">
    <source>
        <dbReference type="Pfam" id="PF13847"/>
    </source>
</evidence>
<keyword evidence="1 4" id="KW-0489">Methyltransferase</keyword>
<dbReference type="CDD" id="cd02440">
    <property type="entry name" value="AdoMet_MTases"/>
    <property type="match status" value="1"/>
</dbReference>
<gene>
    <name evidence="4 7" type="primary">prmC</name>
    <name evidence="7" type="ORF">KL86DPRO_10503</name>
</gene>
<dbReference type="HAMAP" id="MF_02126">
    <property type="entry name" value="RF_methyltr_PrmC"/>
    <property type="match status" value="1"/>
</dbReference>
<evidence type="ECO:0000259" key="6">
    <source>
        <dbReference type="Pfam" id="PF17827"/>
    </source>
</evidence>
<dbReference type="PANTHER" id="PTHR18895">
    <property type="entry name" value="HEMK METHYLTRANSFERASE"/>
    <property type="match status" value="1"/>
</dbReference>
<evidence type="ECO:0000256" key="2">
    <source>
        <dbReference type="ARBA" id="ARBA00022679"/>
    </source>
</evidence>
<dbReference type="Pfam" id="PF17827">
    <property type="entry name" value="PrmC_N"/>
    <property type="match status" value="1"/>
</dbReference>
<dbReference type="GO" id="GO:0032259">
    <property type="term" value="P:methylation"/>
    <property type="evidence" value="ECO:0007669"/>
    <property type="project" value="UniProtKB-KW"/>
</dbReference>
<comment type="similarity">
    <text evidence="4">Belongs to the protein N5-glutamine methyltransferase family. PrmC subfamily.</text>
</comment>
<dbReference type="NCBIfam" id="TIGR03534">
    <property type="entry name" value="RF_mod_PrmC"/>
    <property type="match status" value="1"/>
</dbReference>
<evidence type="ECO:0000256" key="4">
    <source>
        <dbReference type="HAMAP-Rule" id="MF_02126"/>
    </source>
</evidence>
<dbReference type="SUPFAM" id="SSF53335">
    <property type="entry name" value="S-adenosyl-L-methionine-dependent methyltransferases"/>
    <property type="match status" value="1"/>
</dbReference>
<sequence>MAAMLRALVSRYTERFETAGVDSPRLSAEVLLAHAMGISRADLLKTLILEPETVLSPAVALKAESFAARREKGEPVAYITGVREFYGRDFIVTPATLIPRPDTETVVDAALDFARGGMPPEQQTFIDLGTGSGAIAVTLALELPAWRGLAVDISPDALGVAKRNAAALGAANLDFILCDYLGPALPRGPYGMITANPPYVSEEEYHAVSPEVRCFEPGTALVPPVPGADGLEHLVAILRMAEGLLVPGGLLLMEMGHTQGGALMDAAQAAPAWTDCRVIPDLAGLPRVFRALRG</sequence>
<accession>A0A212J1D9</accession>
<dbReference type="Pfam" id="PF13847">
    <property type="entry name" value="Methyltransf_31"/>
    <property type="match status" value="1"/>
</dbReference>
<evidence type="ECO:0000256" key="3">
    <source>
        <dbReference type="ARBA" id="ARBA00022691"/>
    </source>
</evidence>
<dbReference type="EMBL" id="FLUQ01000001">
    <property type="protein sequence ID" value="SBV93261.1"/>
    <property type="molecule type" value="Genomic_DNA"/>
</dbReference>
<dbReference type="InterPro" id="IPR004556">
    <property type="entry name" value="HemK-like"/>
</dbReference>
<dbReference type="Gene3D" id="3.40.50.150">
    <property type="entry name" value="Vaccinia Virus protein VP39"/>
    <property type="match status" value="1"/>
</dbReference>